<proteinExistence type="evidence at transcript level"/>
<dbReference type="AlphaFoldDB" id="C4J215"/>
<reference evidence="1" key="2">
    <citation type="submission" date="2012-06" db="EMBL/GenBank/DDBJ databases">
        <authorList>
            <person name="Yu Y."/>
            <person name="Currie J."/>
            <person name="Lomeli R."/>
            <person name="Angelova A."/>
            <person name="Collura K."/>
            <person name="Wissotski M."/>
            <person name="Campos D."/>
            <person name="Kudrna D."/>
            <person name="Golser W."/>
            <person name="Ashely E."/>
            <person name="Descour A."/>
            <person name="Fernandes J."/>
            <person name="Soderlund C."/>
            <person name="Walbot V."/>
        </authorList>
    </citation>
    <scope>NUCLEOTIDE SEQUENCE</scope>
    <source>
        <strain evidence="1">B73</strain>
    </source>
</reference>
<dbReference type="EMBL" id="BT084862">
    <property type="protein sequence ID" value="ACR35215.1"/>
    <property type="molecule type" value="mRNA"/>
</dbReference>
<organism evidence="1">
    <name type="scientific">Zea mays</name>
    <name type="common">Maize</name>
    <dbReference type="NCBI Taxonomy" id="4577"/>
    <lineage>
        <taxon>Eukaryota</taxon>
        <taxon>Viridiplantae</taxon>
        <taxon>Streptophyta</taxon>
        <taxon>Embryophyta</taxon>
        <taxon>Tracheophyta</taxon>
        <taxon>Spermatophyta</taxon>
        <taxon>Magnoliopsida</taxon>
        <taxon>Liliopsida</taxon>
        <taxon>Poales</taxon>
        <taxon>Poaceae</taxon>
        <taxon>PACMAD clade</taxon>
        <taxon>Panicoideae</taxon>
        <taxon>Andropogonodae</taxon>
        <taxon>Andropogoneae</taxon>
        <taxon>Tripsacinae</taxon>
        <taxon>Zea</taxon>
    </lineage>
</organism>
<reference evidence="1" key="1">
    <citation type="journal article" date="2009" name="PLoS Genet.">
        <title>Sequencing, mapping, and analysis of 27,455 maize full-length cDNAs.</title>
        <authorList>
            <person name="Soderlund C."/>
            <person name="Descour A."/>
            <person name="Kudrna D."/>
            <person name="Bomhoff M."/>
            <person name="Boyd L."/>
            <person name="Currie J."/>
            <person name="Angelova A."/>
            <person name="Collura K."/>
            <person name="Wissotski M."/>
            <person name="Ashley E."/>
            <person name="Morrow D."/>
            <person name="Fernandes J."/>
            <person name="Walbot V."/>
            <person name="Yu Y."/>
        </authorList>
    </citation>
    <scope>NUCLEOTIDE SEQUENCE</scope>
    <source>
        <strain evidence="1">B73</strain>
    </source>
</reference>
<accession>C4J215</accession>
<evidence type="ECO:0000313" key="1">
    <source>
        <dbReference type="EMBL" id="ACR35215.1"/>
    </source>
</evidence>
<protein>
    <submittedName>
        <fullName evidence="1">Uncharacterized protein</fullName>
    </submittedName>
</protein>
<name>C4J215_MAIZE</name>
<sequence>MESTGRYCESYIANNVVVTEKQLKPFIDMIPLLTSIHG</sequence>